<evidence type="ECO:0000313" key="2">
    <source>
        <dbReference type="Proteomes" id="UP001056384"/>
    </source>
</evidence>
<accession>A0A9Q9EPN2</accession>
<evidence type="ECO:0000313" key="1">
    <source>
        <dbReference type="EMBL" id="USW56703.1"/>
    </source>
</evidence>
<dbReference type="Proteomes" id="UP001056384">
    <property type="component" value="Chromosome 9"/>
</dbReference>
<reference evidence="1" key="1">
    <citation type="submission" date="2022-06" db="EMBL/GenBank/DDBJ databases">
        <title>Complete genome sequences of two strains of the flax pathogen Septoria linicola.</title>
        <authorList>
            <person name="Lapalu N."/>
            <person name="Simon A."/>
            <person name="Demenou B."/>
            <person name="Paumier D."/>
            <person name="Guillot M.-P."/>
            <person name="Gout L."/>
            <person name="Valade R."/>
        </authorList>
    </citation>
    <scope>NUCLEOTIDE SEQUENCE</scope>
    <source>
        <strain evidence="1">SE15195</strain>
    </source>
</reference>
<gene>
    <name evidence="1" type="ORF">Slin15195_G100220</name>
</gene>
<proteinExistence type="predicted"/>
<dbReference type="AlphaFoldDB" id="A0A9Q9EPN2"/>
<dbReference type="EMBL" id="CP099426">
    <property type="protein sequence ID" value="USW56703.1"/>
    <property type="molecule type" value="Genomic_DNA"/>
</dbReference>
<protein>
    <submittedName>
        <fullName evidence="1">Uncharacterized protein</fullName>
    </submittedName>
</protein>
<organism evidence="1 2">
    <name type="scientific">Septoria linicola</name>
    <dbReference type="NCBI Taxonomy" id="215465"/>
    <lineage>
        <taxon>Eukaryota</taxon>
        <taxon>Fungi</taxon>
        <taxon>Dikarya</taxon>
        <taxon>Ascomycota</taxon>
        <taxon>Pezizomycotina</taxon>
        <taxon>Dothideomycetes</taxon>
        <taxon>Dothideomycetidae</taxon>
        <taxon>Mycosphaerellales</taxon>
        <taxon>Mycosphaerellaceae</taxon>
        <taxon>Septoria</taxon>
    </lineage>
</organism>
<name>A0A9Q9EPN2_9PEZI</name>
<keyword evidence="2" id="KW-1185">Reference proteome</keyword>
<sequence>MSIRWHHDNHPIIASKIVNAQSSGGLQVRAHGRGQYLFYVDHNPHFNNQLTHFAPNTAPIVHAYSRDGRRLAQIPVRRDRFGDKNACVWNGSGNAMTAYFVVQWQLHPMSIRACRHGTGFVAQVKFVRM</sequence>